<dbReference type="Pfam" id="PF00074">
    <property type="entry name" value="RnaseA"/>
    <property type="match status" value="1"/>
</dbReference>
<dbReference type="InterPro" id="IPR023412">
    <property type="entry name" value="RNaseA_domain"/>
</dbReference>
<dbReference type="PRINTS" id="PR00794">
    <property type="entry name" value="RIBONUCLEASE"/>
</dbReference>
<keyword evidence="5 8" id="KW-0255">Endonuclease</keyword>
<evidence type="ECO:0000313" key="10">
    <source>
        <dbReference type="EMBL" id="ETE61128.1"/>
    </source>
</evidence>
<feature type="signal peptide" evidence="8">
    <location>
        <begin position="1"/>
        <end position="28"/>
    </location>
</feature>
<evidence type="ECO:0000256" key="4">
    <source>
        <dbReference type="ARBA" id="ARBA00022722"/>
    </source>
</evidence>
<gene>
    <name evidence="10" type="ORF">L345_13124</name>
</gene>
<evidence type="ECO:0000256" key="7">
    <source>
        <dbReference type="ARBA" id="ARBA00023157"/>
    </source>
</evidence>
<name>V8NHL4_OPHHA</name>
<dbReference type="SMART" id="SM00092">
    <property type="entry name" value="RNAse_Pc"/>
    <property type="match status" value="1"/>
</dbReference>
<evidence type="ECO:0000256" key="3">
    <source>
        <dbReference type="ARBA" id="ARBA00022525"/>
    </source>
</evidence>
<dbReference type="InterPro" id="IPR036816">
    <property type="entry name" value="RNaseA-like_dom_sf"/>
</dbReference>
<evidence type="ECO:0000313" key="11">
    <source>
        <dbReference type="Proteomes" id="UP000018936"/>
    </source>
</evidence>
<evidence type="ECO:0000256" key="2">
    <source>
        <dbReference type="ARBA" id="ARBA00005600"/>
    </source>
</evidence>
<dbReference type="GO" id="GO:0004540">
    <property type="term" value="F:RNA nuclease activity"/>
    <property type="evidence" value="ECO:0007669"/>
    <property type="project" value="TreeGrafter"/>
</dbReference>
<dbReference type="PROSITE" id="PS00127">
    <property type="entry name" value="RNASE_PANCREATIC"/>
    <property type="match status" value="1"/>
</dbReference>
<sequence length="144" mass="16293">MLASKISCLLVLSLAFLLGALLIMPSQGQSWAAFKNKHIDSKNQYPPHYMNLYCENQMQKRHMTSHCCKPDNTFIFASESIVQQICQDIRGPAAIASTVPFNLIDCRYTDGSPPNNCNYQGRLWTKHIVVTCVSDVPVHFIRFV</sequence>
<dbReference type="InterPro" id="IPR023411">
    <property type="entry name" value="RNaseA_AS"/>
</dbReference>
<dbReference type="PANTHER" id="PTHR11437">
    <property type="entry name" value="RIBONUCLEASE"/>
    <property type="match status" value="1"/>
</dbReference>
<feature type="domain" description="Ribonuclease A-domain" evidence="9">
    <location>
        <begin position="27"/>
        <end position="144"/>
    </location>
</feature>
<dbReference type="GO" id="GO:0050830">
    <property type="term" value="P:defense response to Gram-positive bacterium"/>
    <property type="evidence" value="ECO:0007669"/>
    <property type="project" value="TreeGrafter"/>
</dbReference>
<reference evidence="10 11" key="1">
    <citation type="journal article" date="2013" name="Proc. Natl. Acad. Sci. U.S.A.">
        <title>The king cobra genome reveals dynamic gene evolution and adaptation in the snake venom system.</title>
        <authorList>
            <person name="Vonk F.J."/>
            <person name="Casewell N.R."/>
            <person name="Henkel C.V."/>
            <person name="Heimberg A.M."/>
            <person name="Jansen H.J."/>
            <person name="McCleary R.J."/>
            <person name="Kerkkamp H.M."/>
            <person name="Vos R.A."/>
            <person name="Guerreiro I."/>
            <person name="Calvete J.J."/>
            <person name="Wuster W."/>
            <person name="Woods A.E."/>
            <person name="Logan J.M."/>
            <person name="Harrison R.A."/>
            <person name="Castoe T.A."/>
            <person name="de Koning A.P."/>
            <person name="Pollock D.D."/>
            <person name="Yandell M."/>
            <person name="Calderon D."/>
            <person name="Renjifo C."/>
            <person name="Currier R.B."/>
            <person name="Salgado D."/>
            <person name="Pla D."/>
            <person name="Sanz L."/>
            <person name="Hyder A.S."/>
            <person name="Ribeiro J.M."/>
            <person name="Arntzen J.W."/>
            <person name="van den Thillart G.E."/>
            <person name="Boetzer M."/>
            <person name="Pirovano W."/>
            <person name="Dirks R.P."/>
            <person name="Spaink H.P."/>
            <person name="Duboule D."/>
            <person name="McGlinn E."/>
            <person name="Kini R.M."/>
            <person name="Richardson M.K."/>
        </authorList>
    </citation>
    <scope>NUCLEOTIDE SEQUENCE</scope>
    <source>
        <tissue evidence="10">Blood</tissue>
    </source>
</reference>
<dbReference type="GO" id="GO:0004519">
    <property type="term" value="F:endonuclease activity"/>
    <property type="evidence" value="ECO:0007669"/>
    <property type="project" value="UniProtKB-KW"/>
</dbReference>
<dbReference type="AlphaFoldDB" id="V8NHL4"/>
<dbReference type="GO" id="GO:0016787">
    <property type="term" value="F:hydrolase activity"/>
    <property type="evidence" value="ECO:0007669"/>
    <property type="project" value="UniProtKB-KW"/>
</dbReference>
<proteinExistence type="inferred from homology"/>
<keyword evidence="7" id="KW-1015">Disulfide bond</keyword>
<evidence type="ECO:0000256" key="8">
    <source>
        <dbReference type="RuleBase" id="RU000651"/>
    </source>
</evidence>
<feature type="non-terminal residue" evidence="10">
    <location>
        <position position="1"/>
    </location>
</feature>
<keyword evidence="6 8" id="KW-0378">Hydrolase</keyword>
<dbReference type="InterPro" id="IPR001427">
    <property type="entry name" value="RNaseA"/>
</dbReference>
<comment type="caution">
    <text evidence="10">The sequence shown here is derived from an EMBL/GenBank/DDBJ whole genome shotgun (WGS) entry which is preliminary data.</text>
</comment>
<dbReference type="OrthoDB" id="8573660at2759"/>
<dbReference type="SUPFAM" id="SSF54076">
    <property type="entry name" value="RNase A-like"/>
    <property type="match status" value="1"/>
</dbReference>
<organism evidence="10 11">
    <name type="scientific">Ophiophagus hannah</name>
    <name type="common">King cobra</name>
    <name type="synonym">Naja hannah</name>
    <dbReference type="NCBI Taxonomy" id="8665"/>
    <lineage>
        <taxon>Eukaryota</taxon>
        <taxon>Metazoa</taxon>
        <taxon>Chordata</taxon>
        <taxon>Craniata</taxon>
        <taxon>Vertebrata</taxon>
        <taxon>Euteleostomi</taxon>
        <taxon>Lepidosauria</taxon>
        <taxon>Squamata</taxon>
        <taxon>Bifurcata</taxon>
        <taxon>Unidentata</taxon>
        <taxon>Episquamata</taxon>
        <taxon>Toxicofera</taxon>
        <taxon>Serpentes</taxon>
        <taxon>Colubroidea</taxon>
        <taxon>Elapidae</taxon>
        <taxon>Elapinae</taxon>
        <taxon>Ophiophagus</taxon>
    </lineage>
</organism>
<accession>V8NHL4</accession>
<keyword evidence="3" id="KW-0964">Secreted</keyword>
<keyword evidence="4 8" id="KW-0540">Nuclease</keyword>
<keyword evidence="11" id="KW-1185">Reference proteome</keyword>
<dbReference type="Proteomes" id="UP000018936">
    <property type="component" value="Unassembled WGS sequence"/>
</dbReference>
<evidence type="ECO:0000256" key="6">
    <source>
        <dbReference type="ARBA" id="ARBA00022801"/>
    </source>
</evidence>
<feature type="chain" id="PRO_5007751457" description="Ribonuclease A-domain domain-containing protein" evidence="8">
    <location>
        <begin position="29"/>
        <end position="144"/>
    </location>
</feature>
<dbReference type="GO" id="GO:0003676">
    <property type="term" value="F:nucleic acid binding"/>
    <property type="evidence" value="ECO:0007669"/>
    <property type="project" value="InterPro"/>
</dbReference>
<dbReference type="GO" id="GO:0005576">
    <property type="term" value="C:extracellular region"/>
    <property type="evidence" value="ECO:0007669"/>
    <property type="project" value="UniProtKB-SubCell"/>
</dbReference>
<keyword evidence="8" id="KW-0732">Signal</keyword>
<comment type="similarity">
    <text evidence="2 8">Belongs to the pancreatic ribonuclease family.</text>
</comment>
<evidence type="ECO:0000259" key="9">
    <source>
        <dbReference type="SMART" id="SM00092"/>
    </source>
</evidence>
<evidence type="ECO:0000256" key="1">
    <source>
        <dbReference type="ARBA" id="ARBA00004613"/>
    </source>
</evidence>
<dbReference type="EMBL" id="AZIM01004158">
    <property type="protein sequence ID" value="ETE61128.1"/>
    <property type="molecule type" value="Genomic_DNA"/>
</dbReference>
<dbReference type="PANTHER" id="PTHR11437:SF10">
    <property type="entry name" value="ANGIOGENIN-RELATED"/>
    <property type="match status" value="1"/>
</dbReference>
<protein>
    <recommendedName>
        <fullName evidence="9">Ribonuclease A-domain domain-containing protein</fullName>
    </recommendedName>
</protein>
<comment type="subcellular location">
    <subcellularLocation>
        <location evidence="1">Secreted</location>
    </subcellularLocation>
</comment>
<dbReference type="Gene3D" id="3.10.130.10">
    <property type="entry name" value="Ribonuclease A-like domain"/>
    <property type="match status" value="1"/>
</dbReference>
<evidence type="ECO:0000256" key="5">
    <source>
        <dbReference type="ARBA" id="ARBA00022759"/>
    </source>
</evidence>